<dbReference type="SUPFAM" id="SSF53098">
    <property type="entry name" value="Ribonuclease H-like"/>
    <property type="match status" value="1"/>
</dbReference>
<gene>
    <name evidence="2" type="primary">LOC136083268</name>
</gene>
<dbReference type="RefSeq" id="XP_065658740.1">
    <property type="nucleotide sequence ID" value="XM_065802668.1"/>
</dbReference>
<dbReference type="InterPro" id="IPR012337">
    <property type="entry name" value="RNaseH-like_sf"/>
</dbReference>
<organism evidence="1 2">
    <name type="scientific">Hydra vulgaris</name>
    <name type="common">Hydra</name>
    <name type="synonym">Hydra attenuata</name>
    <dbReference type="NCBI Taxonomy" id="6087"/>
    <lineage>
        <taxon>Eukaryota</taxon>
        <taxon>Metazoa</taxon>
        <taxon>Cnidaria</taxon>
        <taxon>Hydrozoa</taxon>
        <taxon>Hydroidolina</taxon>
        <taxon>Anthoathecata</taxon>
        <taxon>Aplanulata</taxon>
        <taxon>Hydridae</taxon>
        <taxon>Hydra</taxon>
    </lineage>
</organism>
<proteinExistence type="predicted"/>
<dbReference type="GeneID" id="136083268"/>
<keyword evidence="1" id="KW-1185">Reference proteome</keyword>
<name>A0ABM4CAN8_HYDVU</name>
<protein>
    <submittedName>
        <fullName evidence="2">General transcription factor II-I repeat domain-containing protein 2-like</fullName>
    </submittedName>
</protein>
<dbReference type="PANTHER" id="PTHR45913">
    <property type="entry name" value="EPM2A-INTERACTING PROTEIN 1"/>
    <property type="match status" value="1"/>
</dbReference>
<reference evidence="2" key="1">
    <citation type="submission" date="2025-08" db="UniProtKB">
        <authorList>
            <consortium name="RefSeq"/>
        </authorList>
    </citation>
    <scope>IDENTIFICATION</scope>
</reference>
<evidence type="ECO:0000313" key="1">
    <source>
        <dbReference type="Proteomes" id="UP001652625"/>
    </source>
</evidence>
<dbReference type="PANTHER" id="PTHR45913:SF5">
    <property type="entry name" value="GENERAL TRANSCRIPTION FACTOR II-I REPEAT DOMAIN-CONTAINING PROTEIN 2A-LIKE PROTEIN"/>
    <property type="match status" value="1"/>
</dbReference>
<evidence type="ECO:0000313" key="2">
    <source>
        <dbReference type="RefSeq" id="XP_065658740.1"/>
    </source>
</evidence>
<sequence>MLKGKTRGCDIFAVFKEKICQTQLQLKNLISICSDGAPSIGGNEGFIAFLKKELLDPDFLITFQCILHQQSLCAKAATLDDTLKKVIGIVNYIRANSSRHRQFRNLLQSDEETYSVDLPYDSKVRWLSQGLVLKTLLELRKQIEEFFTSQKEICELSNPEFCRDAAFLCDLMAKHNKLNSSLQGKAKSIYEM</sequence>
<accession>A0ABM4CAN8</accession>
<dbReference type="Proteomes" id="UP001652625">
    <property type="component" value="Chromosome 08"/>
</dbReference>